<keyword evidence="1" id="KW-0472">Membrane</keyword>
<proteinExistence type="predicted"/>
<evidence type="ECO:0000313" key="3">
    <source>
        <dbReference type="Proteomes" id="UP000019132"/>
    </source>
</evidence>
<protein>
    <submittedName>
        <fullName evidence="2">Uncharacterized protein</fullName>
    </submittedName>
</protein>
<dbReference type="eggNOG" id="ENOG502S92Y">
    <property type="taxonomic scope" value="Eukaryota"/>
</dbReference>
<evidence type="ECO:0000313" key="2">
    <source>
        <dbReference type="EnsemblProtists" id="PYU1_T008649"/>
    </source>
</evidence>
<dbReference type="OMA" id="ITTHLMW"/>
<feature type="transmembrane region" description="Helical" evidence="1">
    <location>
        <begin position="29"/>
        <end position="51"/>
    </location>
</feature>
<dbReference type="Proteomes" id="UP000019132">
    <property type="component" value="Unassembled WGS sequence"/>
</dbReference>
<evidence type="ECO:0000256" key="1">
    <source>
        <dbReference type="SAM" id="Phobius"/>
    </source>
</evidence>
<dbReference type="EMBL" id="GL376558">
    <property type="status" value="NOT_ANNOTATED_CDS"/>
    <property type="molecule type" value="Genomic_DNA"/>
</dbReference>
<feature type="transmembrane region" description="Helical" evidence="1">
    <location>
        <begin position="71"/>
        <end position="91"/>
    </location>
</feature>
<sequence length="102" mass="10826">MSAAAAENAVAVKKPTVLGFVSSNYGWTFNLLTTHAMFWAVGLPVVLDYGYSSKNFNAKGGIPSGSEGSGAFPVTLFICALCTLVYVLRFISYMKGGHAHVE</sequence>
<reference evidence="3" key="1">
    <citation type="journal article" date="2010" name="Genome Biol.">
        <title>Genome sequence of the necrotrophic plant pathogen Pythium ultimum reveals original pathogenicity mechanisms and effector repertoire.</title>
        <authorList>
            <person name="Levesque C.A."/>
            <person name="Brouwer H."/>
            <person name="Cano L."/>
            <person name="Hamilton J.P."/>
            <person name="Holt C."/>
            <person name="Huitema E."/>
            <person name="Raffaele S."/>
            <person name="Robideau G.P."/>
            <person name="Thines M."/>
            <person name="Win J."/>
            <person name="Zerillo M.M."/>
            <person name="Beakes G.W."/>
            <person name="Boore J.L."/>
            <person name="Busam D."/>
            <person name="Dumas B."/>
            <person name="Ferriera S."/>
            <person name="Fuerstenberg S.I."/>
            <person name="Gachon C.M."/>
            <person name="Gaulin E."/>
            <person name="Govers F."/>
            <person name="Grenville-Briggs L."/>
            <person name="Horner N."/>
            <person name="Hostetler J."/>
            <person name="Jiang R.H."/>
            <person name="Johnson J."/>
            <person name="Krajaejun T."/>
            <person name="Lin H."/>
            <person name="Meijer H.J."/>
            <person name="Moore B."/>
            <person name="Morris P."/>
            <person name="Phuntmart V."/>
            <person name="Puiu D."/>
            <person name="Shetty J."/>
            <person name="Stajich J.E."/>
            <person name="Tripathy S."/>
            <person name="Wawra S."/>
            <person name="van West P."/>
            <person name="Whitty B.R."/>
            <person name="Coutinho P.M."/>
            <person name="Henrissat B."/>
            <person name="Martin F."/>
            <person name="Thomas P.D."/>
            <person name="Tyler B.M."/>
            <person name="De Vries R.P."/>
            <person name="Kamoun S."/>
            <person name="Yandell M."/>
            <person name="Tisserat N."/>
            <person name="Buell C.R."/>
        </authorList>
    </citation>
    <scope>NUCLEOTIDE SEQUENCE</scope>
    <source>
        <strain evidence="3">DAOM:BR144</strain>
    </source>
</reference>
<reference evidence="2" key="3">
    <citation type="submission" date="2015-02" db="UniProtKB">
        <authorList>
            <consortium name="EnsemblProtists"/>
        </authorList>
    </citation>
    <scope>IDENTIFICATION</scope>
    <source>
        <strain evidence="2">DAOM BR144</strain>
    </source>
</reference>
<organism evidence="2 3">
    <name type="scientific">Globisporangium ultimum (strain ATCC 200006 / CBS 805.95 / DAOM BR144)</name>
    <name type="common">Pythium ultimum</name>
    <dbReference type="NCBI Taxonomy" id="431595"/>
    <lineage>
        <taxon>Eukaryota</taxon>
        <taxon>Sar</taxon>
        <taxon>Stramenopiles</taxon>
        <taxon>Oomycota</taxon>
        <taxon>Peronosporomycetes</taxon>
        <taxon>Pythiales</taxon>
        <taxon>Pythiaceae</taxon>
        <taxon>Globisporangium</taxon>
    </lineage>
</organism>
<keyword evidence="1" id="KW-0812">Transmembrane</keyword>
<keyword evidence="3" id="KW-1185">Reference proteome</keyword>
<dbReference type="AlphaFoldDB" id="K3WUK2"/>
<dbReference type="HOGENOM" id="CLU_163683_0_0_1"/>
<keyword evidence="1" id="KW-1133">Transmembrane helix</keyword>
<name>K3WUK2_GLOUD</name>
<dbReference type="InParanoid" id="K3WUK2"/>
<dbReference type="EnsemblProtists" id="PYU1_T008649">
    <property type="protein sequence ID" value="PYU1_T008649"/>
    <property type="gene ID" value="PYU1_G008632"/>
</dbReference>
<dbReference type="VEuPathDB" id="FungiDB:PYU1_G008632"/>
<reference evidence="3" key="2">
    <citation type="submission" date="2010-04" db="EMBL/GenBank/DDBJ databases">
        <authorList>
            <person name="Buell R."/>
            <person name="Hamilton J."/>
            <person name="Hostetler J."/>
        </authorList>
    </citation>
    <scope>NUCLEOTIDE SEQUENCE [LARGE SCALE GENOMIC DNA]</scope>
    <source>
        <strain evidence="3">DAOM:BR144</strain>
    </source>
</reference>
<accession>K3WUK2</accession>